<protein>
    <recommendedName>
        <fullName evidence="3">Phospholipid-binding protein</fullName>
    </recommendedName>
</protein>
<reference evidence="1 2" key="1">
    <citation type="submission" date="2018-05" db="EMBL/GenBank/DDBJ databases">
        <title>Genomic Encyclopedia of Type Strains, Phase IV (KMG-IV): sequencing the most valuable type-strain genomes for metagenomic binning, comparative biology and taxonomic classification.</title>
        <authorList>
            <person name="Goeker M."/>
        </authorList>
    </citation>
    <scope>NUCLEOTIDE SEQUENCE [LARGE SCALE GENOMIC DNA]</scope>
    <source>
        <strain evidence="1 2">DSM 6986</strain>
    </source>
</reference>
<dbReference type="InterPro" id="IPR036610">
    <property type="entry name" value="PEBP-like_sf"/>
</dbReference>
<evidence type="ECO:0000313" key="2">
    <source>
        <dbReference type="Proteomes" id="UP000245396"/>
    </source>
</evidence>
<keyword evidence="2" id="KW-1185">Reference proteome</keyword>
<dbReference type="Proteomes" id="UP000245396">
    <property type="component" value="Unassembled WGS sequence"/>
</dbReference>
<dbReference type="AlphaFoldDB" id="A0A316CWK6"/>
<dbReference type="Gene3D" id="3.90.280.10">
    <property type="entry name" value="PEBP-like"/>
    <property type="match status" value="1"/>
</dbReference>
<comment type="caution">
    <text evidence="1">The sequence shown here is derived from an EMBL/GenBank/DDBJ whole genome shotgun (WGS) entry which is preliminary data.</text>
</comment>
<dbReference type="STRING" id="1192868.GCA_000304395_02950"/>
<evidence type="ECO:0008006" key="3">
    <source>
        <dbReference type="Google" id="ProtNLM"/>
    </source>
</evidence>
<gene>
    <name evidence="1" type="ORF">C7441_101355</name>
</gene>
<proteinExistence type="predicted"/>
<sequence>MRFLLAVPIIVGLTGIAHAEMRVSFEWGPTRKCFDANSPPFQISGVPEGTKHLEFRMRDNDAPKFNHGGGDVTYEGQDELPYGAFRYKGPCPPYGTHTYVFTVKAVDAKNQVLATARAERTFPQ</sequence>
<name>A0A316CWK6_PSESE</name>
<evidence type="ECO:0000313" key="1">
    <source>
        <dbReference type="EMBL" id="PWJ86474.1"/>
    </source>
</evidence>
<dbReference type="EMBL" id="QGGG01000001">
    <property type="protein sequence ID" value="PWJ86474.1"/>
    <property type="molecule type" value="Genomic_DNA"/>
</dbReference>
<dbReference type="RefSeq" id="WP_109611440.1">
    <property type="nucleotide sequence ID" value="NZ_QGGG01000001.1"/>
</dbReference>
<dbReference type="InterPro" id="IPR008914">
    <property type="entry name" value="PEBP"/>
</dbReference>
<organism evidence="1 2">
    <name type="scientific">Pseudaminobacter salicylatoxidans</name>
    <dbReference type="NCBI Taxonomy" id="93369"/>
    <lineage>
        <taxon>Bacteria</taxon>
        <taxon>Pseudomonadati</taxon>
        <taxon>Pseudomonadota</taxon>
        <taxon>Alphaproteobacteria</taxon>
        <taxon>Hyphomicrobiales</taxon>
        <taxon>Phyllobacteriaceae</taxon>
        <taxon>Pseudaminobacter</taxon>
    </lineage>
</organism>
<dbReference type="OrthoDB" id="9797506at2"/>
<dbReference type="Pfam" id="PF01161">
    <property type="entry name" value="PBP"/>
    <property type="match status" value="1"/>
</dbReference>
<accession>A0A316CWK6</accession>
<dbReference type="SUPFAM" id="SSF49777">
    <property type="entry name" value="PEBP-like"/>
    <property type="match status" value="1"/>
</dbReference>